<sequence length="695" mass="81167">MNRIIFSLICFFCLQFSFGQGFPVAKKTPITVQKHSISFVDEYPWLENATSAETLEWVENQNLATNNHYAVVTKKYSSRSKIAEYDDLSTNSMPYRSGKYYYSKYLRDRDKPASLYYRKDLNDEPQELVNPYRIYKSNNVVLNSHHPSKSSKYLAVKMSLDGSDRQEIRFCDIDKVTILDDVVKDVKFSTIAWNEDKGVFYKKNSNKNVFEKDSTYQLFYHKIGTTQENDKLLFDATAHQSDFSFLTKENKLLIIEKNKEETARNFYIVSLDTEDFKLEKVIENDKTPYDILHFSKDRIYFSSMQSDWGEIKSFNLYDKTDEKVVIPQIYNHLLTSTHFYQDYIIGEYKTEGRNYMIVYDSNGKFIRKFDVPHNMDFNIRYFDKEAKELYVTFYSYTISYLNYKLNLETGKTGIYLNEYIESKPSLFTFDHFETKKTTYKSRDNKDILMTIVHKKGLKLDGNNPTLLKAYGGFGVISGPSYDTGLLYFLEKGGVFAYAEIRGGGDKGKKWHRDGMGLKKMNTFNDFIDAAEFLIKENYTNPQKLAITGGSQGGLLVGVAMTQRPELFKVAIPEVGVFDMAKFNDYTIGRFHNDEYGNPDVEEEFNTMMQYSPFHKIKEDVNYPITLIITSENDDRVPPIHSYKFAAKLQNRASQKNPIYLKTQRNSGHYGKISNYKEYLEEKAEFYNFLLYHLNN</sequence>
<dbReference type="SUPFAM" id="SSF53474">
    <property type="entry name" value="alpha/beta-Hydrolases"/>
    <property type="match status" value="1"/>
</dbReference>
<evidence type="ECO:0000259" key="7">
    <source>
        <dbReference type="Pfam" id="PF00326"/>
    </source>
</evidence>
<dbReference type="Gene3D" id="2.130.10.120">
    <property type="entry name" value="Prolyl oligopeptidase, N-terminal domain"/>
    <property type="match status" value="1"/>
</dbReference>
<dbReference type="InterPro" id="IPR051167">
    <property type="entry name" value="Prolyl_oligopep/macrocyclase"/>
</dbReference>
<comment type="catalytic activity">
    <reaction evidence="1">
        <text>Hydrolysis of Pro-|-Xaa &gt;&gt; Ala-|-Xaa in oligopeptides.</text>
        <dbReference type="EC" id="3.4.21.26"/>
    </reaction>
</comment>
<dbReference type="Proteomes" id="UP001255185">
    <property type="component" value="Unassembled WGS sequence"/>
</dbReference>
<evidence type="ECO:0000256" key="5">
    <source>
        <dbReference type="ARBA" id="ARBA00022801"/>
    </source>
</evidence>
<dbReference type="PROSITE" id="PS00708">
    <property type="entry name" value="PRO_ENDOPEP_SER"/>
    <property type="match status" value="1"/>
</dbReference>
<dbReference type="InterPro" id="IPR029058">
    <property type="entry name" value="AB_hydrolase_fold"/>
</dbReference>
<dbReference type="InterPro" id="IPR001375">
    <property type="entry name" value="Peptidase_S9_cat"/>
</dbReference>
<comment type="caution">
    <text evidence="9">The sequence shown here is derived from an EMBL/GenBank/DDBJ whole genome shotgun (WGS) entry which is preliminary data.</text>
</comment>
<dbReference type="InterPro" id="IPR023302">
    <property type="entry name" value="Pept_S9A_N"/>
</dbReference>
<feature type="domain" description="Peptidase S9 prolyl oligopeptidase catalytic" evidence="7">
    <location>
        <begin position="482"/>
        <end position="694"/>
    </location>
</feature>
<evidence type="ECO:0000313" key="10">
    <source>
        <dbReference type="Proteomes" id="UP001255185"/>
    </source>
</evidence>
<evidence type="ECO:0000256" key="6">
    <source>
        <dbReference type="ARBA" id="ARBA00022825"/>
    </source>
</evidence>
<dbReference type="EC" id="3.4.21.26" evidence="3"/>
<dbReference type="PANTHER" id="PTHR42881:SF2">
    <property type="entry name" value="PROLYL ENDOPEPTIDASE"/>
    <property type="match status" value="1"/>
</dbReference>
<keyword evidence="6" id="KW-0720">Serine protease</keyword>
<dbReference type="Gene3D" id="3.40.50.1820">
    <property type="entry name" value="alpha/beta hydrolase"/>
    <property type="match status" value="1"/>
</dbReference>
<evidence type="ECO:0000256" key="1">
    <source>
        <dbReference type="ARBA" id="ARBA00001070"/>
    </source>
</evidence>
<evidence type="ECO:0000256" key="2">
    <source>
        <dbReference type="ARBA" id="ARBA00005228"/>
    </source>
</evidence>
<dbReference type="SUPFAM" id="SSF50993">
    <property type="entry name" value="Peptidase/esterase 'gauge' domain"/>
    <property type="match status" value="1"/>
</dbReference>
<protein>
    <recommendedName>
        <fullName evidence="3">prolyl oligopeptidase</fullName>
        <ecNumber evidence="3">3.4.21.26</ecNumber>
    </recommendedName>
</protein>
<evidence type="ECO:0000256" key="3">
    <source>
        <dbReference type="ARBA" id="ARBA00011897"/>
    </source>
</evidence>
<keyword evidence="10" id="KW-1185">Reference proteome</keyword>
<proteinExistence type="inferred from homology"/>
<comment type="similarity">
    <text evidence="2">Belongs to the peptidase S9A family.</text>
</comment>
<evidence type="ECO:0000259" key="8">
    <source>
        <dbReference type="Pfam" id="PF02897"/>
    </source>
</evidence>
<evidence type="ECO:0000313" key="9">
    <source>
        <dbReference type="EMBL" id="MDR6968706.1"/>
    </source>
</evidence>
<evidence type="ECO:0000256" key="4">
    <source>
        <dbReference type="ARBA" id="ARBA00022670"/>
    </source>
</evidence>
<dbReference type="PANTHER" id="PTHR42881">
    <property type="entry name" value="PROLYL ENDOPEPTIDASE"/>
    <property type="match status" value="1"/>
</dbReference>
<dbReference type="RefSeq" id="WP_310027315.1">
    <property type="nucleotide sequence ID" value="NZ_JAVDVI010000012.1"/>
</dbReference>
<dbReference type="EMBL" id="JAVDVI010000012">
    <property type="protein sequence ID" value="MDR6968706.1"/>
    <property type="molecule type" value="Genomic_DNA"/>
</dbReference>
<dbReference type="GO" id="GO:0004252">
    <property type="term" value="F:serine-type endopeptidase activity"/>
    <property type="evidence" value="ECO:0007669"/>
    <property type="project" value="UniProtKB-EC"/>
</dbReference>
<gene>
    <name evidence="9" type="ORF">J2X31_002732</name>
</gene>
<dbReference type="InterPro" id="IPR002471">
    <property type="entry name" value="Pept_S9_AS"/>
</dbReference>
<keyword evidence="5 9" id="KW-0378">Hydrolase</keyword>
<accession>A0ABU1TS77</accession>
<dbReference type="InterPro" id="IPR002470">
    <property type="entry name" value="Peptidase_S9A"/>
</dbReference>
<organism evidence="9 10">
    <name type="scientific">Flavobacterium arsenatis</name>
    <dbReference type="NCBI Taxonomy" id="1484332"/>
    <lineage>
        <taxon>Bacteria</taxon>
        <taxon>Pseudomonadati</taxon>
        <taxon>Bacteroidota</taxon>
        <taxon>Flavobacteriia</taxon>
        <taxon>Flavobacteriales</taxon>
        <taxon>Flavobacteriaceae</taxon>
        <taxon>Flavobacterium</taxon>
    </lineage>
</organism>
<reference evidence="9 10" key="1">
    <citation type="submission" date="2023-07" db="EMBL/GenBank/DDBJ databases">
        <title>Sorghum-associated microbial communities from plants grown in Nebraska, USA.</title>
        <authorList>
            <person name="Schachtman D."/>
        </authorList>
    </citation>
    <scope>NUCLEOTIDE SEQUENCE [LARGE SCALE GENOMIC DNA]</scope>
    <source>
        <strain evidence="9 10">3773</strain>
    </source>
</reference>
<keyword evidence="4" id="KW-0645">Protease</keyword>
<dbReference type="Pfam" id="PF00326">
    <property type="entry name" value="Peptidase_S9"/>
    <property type="match status" value="1"/>
</dbReference>
<name>A0ABU1TS77_9FLAO</name>
<feature type="domain" description="Peptidase S9A N-terminal" evidence="8">
    <location>
        <begin position="29"/>
        <end position="413"/>
    </location>
</feature>
<dbReference type="PRINTS" id="PR00862">
    <property type="entry name" value="PROLIGOPTASE"/>
</dbReference>
<dbReference type="Pfam" id="PF02897">
    <property type="entry name" value="Peptidase_S9_N"/>
    <property type="match status" value="1"/>
</dbReference>